<dbReference type="InterPro" id="IPR011701">
    <property type="entry name" value="MFS"/>
</dbReference>
<evidence type="ECO:0000313" key="6">
    <source>
        <dbReference type="EMBL" id="MBC8178123.1"/>
    </source>
</evidence>
<accession>A0A8J6N0S6</accession>
<feature type="transmembrane region" description="Helical" evidence="4">
    <location>
        <begin position="306"/>
        <end position="323"/>
    </location>
</feature>
<feature type="transmembrane region" description="Helical" evidence="4">
    <location>
        <begin position="283"/>
        <end position="300"/>
    </location>
</feature>
<evidence type="ECO:0000256" key="1">
    <source>
        <dbReference type="ARBA" id="ARBA00022692"/>
    </source>
</evidence>
<keyword evidence="1 4" id="KW-0812">Transmembrane</keyword>
<dbReference type="InterPro" id="IPR020846">
    <property type="entry name" value="MFS_dom"/>
</dbReference>
<feature type="transmembrane region" description="Helical" evidence="4">
    <location>
        <begin position="21"/>
        <end position="37"/>
    </location>
</feature>
<feature type="transmembrane region" description="Helical" evidence="4">
    <location>
        <begin position="98"/>
        <end position="120"/>
    </location>
</feature>
<feature type="transmembrane region" description="Helical" evidence="4">
    <location>
        <begin position="201"/>
        <end position="228"/>
    </location>
</feature>
<reference evidence="6 7" key="1">
    <citation type="submission" date="2020-08" db="EMBL/GenBank/DDBJ databases">
        <title>Bridging the membrane lipid divide: bacteria of the FCB group superphylum have the potential to synthesize archaeal ether lipids.</title>
        <authorList>
            <person name="Villanueva L."/>
            <person name="Von Meijenfeldt F.A.B."/>
            <person name="Westbye A.B."/>
            <person name="Yadav S."/>
            <person name="Hopmans E.C."/>
            <person name="Dutilh B.E."/>
            <person name="Sinninghe Damste J.S."/>
        </authorList>
    </citation>
    <scope>NUCLEOTIDE SEQUENCE [LARGE SCALE GENOMIC DNA]</scope>
    <source>
        <strain evidence="6">NIOZ-UU27</strain>
    </source>
</reference>
<evidence type="ECO:0000256" key="2">
    <source>
        <dbReference type="ARBA" id="ARBA00022989"/>
    </source>
</evidence>
<feature type="transmembrane region" description="Helical" evidence="4">
    <location>
        <begin position="43"/>
        <end position="62"/>
    </location>
</feature>
<feature type="transmembrane region" description="Helical" evidence="4">
    <location>
        <begin position="159"/>
        <end position="180"/>
    </location>
</feature>
<dbReference type="GO" id="GO:0005886">
    <property type="term" value="C:plasma membrane"/>
    <property type="evidence" value="ECO:0007669"/>
    <property type="project" value="TreeGrafter"/>
</dbReference>
<keyword evidence="2 4" id="KW-1133">Transmembrane helix</keyword>
<name>A0A8J6N0S6_9DELT</name>
<dbReference type="PANTHER" id="PTHR43129:SF1">
    <property type="entry name" value="FOSMIDOMYCIN RESISTANCE PROTEIN"/>
    <property type="match status" value="1"/>
</dbReference>
<feature type="transmembrane region" description="Helical" evidence="4">
    <location>
        <begin position="251"/>
        <end position="271"/>
    </location>
</feature>
<evidence type="ECO:0000259" key="5">
    <source>
        <dbReference type="PROSITE" id="PS50850"/>
    </source>
</evidence>
<feature type="transmembrane region" description="Helical" evidence="4">
    <location>
        <begin position="132"/>
        <end position="153"/>
    </location>
</feature>
<dbReference type="Gene3D" id="1.20.1250.20">
    <property type="entry name" value="MFS general substrate transporter like domains"/>
    <property type="match status" value="2"/>
</dbReference>
<feature type="domain" description="Major facilitator superfamily (MFS) profile" evidence="5">
    <location>
        <begin position="8"/>
        <end position="394"/>
    </location>
</feature>
<comment type="caution">
    <text evidence="6">The sequence shown here is derived from an EMBL/GenBank/DDBJ whole genome shotgun (WGS) entry which is preliminary data.</text>
</comment>
<evidence type="ECO:0000256" key="3">
    <source>
        <dbReference type="ARBA" id="ARBA00023136"/>
    </source>
</evidence>
<dbReference type="GO" id="GO:0022857">
    <property type="term" value="F:transmembrane transporter activity"/>
    <property type="evidence" value="ECO:0007669"/>
    <property type="project" value="InterPro"/>
</dbReference>
<protein>
    <submittedName>
        <fullName evidence="6">MFS transporter</fullName>
    </submittedName>
</protein>
<dbReference type="SUPFAM" id="SSF103473">
    <property type="entry name" value="MFS general substrate transporter"/>
    <property type="match status" value="1"/>
</dbReference>
<keyword evidence="3 4" id="KW-0472">Membrane</keyword>
<dbReference type="AlphaFoldDB" id="A0A8J6N0S6"/>
<proteinExistence type="predicted"/>
<dbReference type="EMBL" id="JACNJD010000257">
    <property type="protein sequence ID" value="MBC8178123.1"/>
    <property type="molecule type" value="Genomic_DNA"/>
</dbReference>
<gene>
    <name evidence="6" type="ORF">H8E19_12020</name>
</gene>
<dbReference type="PROSITE" id="PS50850">
    <property type="entry name" value="MFS"/>
    <property type="match status" value="1"/>
</dbReference>
<organism evidence="6 7">
    <name type="scientific">Candidatus Desulfacyla euxinica</name>
    <dbReference type="NCBI Taxonomy" id="2841693"/>
    <lineage>
        <taxon>Bacteria</taxon>
        <taxon>Deltaproteobacteria</taxon>
        <taxon>Candidatus Desulfacyla</taxon>
    </lineage>
</organism>
<feature type="transmembrane region" description="Helical" evidence="4">
    <location>
        <begin position="344"/>
        <end position="362"/>
    </location>
</feature>
<evidence type="ECO:0000313" key="7">
    <source>
        <dbReference type="Proteomes" id="UP000650524"/>
    </source>
</evidence>
<evidence type="ECO:0000256" key="4">
    <source>
        <dbReference type="SAM" id="Phobius"/>
    </source>
</evidence>
<dbReference type="Proteomes" id="UP000650524">
    <property type="component" value="Unassembled WGS sequence"/>
</dbReference>
<dbReference type="InterPro" id="IPR036259">
    <property type="entry name" value="MFS_trans_sf"/>
</dbReference>
<feature type="transmembrane region" description="Helical" evidence="4">
    <location>
        <begin position="74"/>
        <end position="92"/>
    </location>
</feature>
<dbReference type="PANTHER" id="PTHR43129">
    <property type="entry name" value="FOSMIDOMYCIN RESISTANCE PROTEIN"/>
    <property type="match status" value="1"/>
</dbReference>
<feature type="transmembrane region" description="Helical" evidence="4">
    <location>
        <begin position="368"/>
        <end position="390"/>
    </location>
</feature>
<sequence>MNPNERKILTTTCFGHFMSHFNMLMFPALVLPLMGMYDMDLSHVLALSFWMYLLFGVTALPWGLVSDRVGAKPLLLLFYTGAGLCGLAAGFFIDSPKAFSLCLAGIGIFSGIYHPAGLGLISRGISKMSMALGYNGMAGNAGLATAPILAGVINHFYGIQTAFIFLGCLNLTGTVIMLLLPVIEPERNEKTESQGSMRLMLSFAVLCICMMLGGVAYRSVTVILPAYLELGNPALLDWISRLPWMPASRNVAATALSSSVFMVGMFGQFLGGVTAERFEPRRGYLVFHVLALPMVLAMAYTTDVSLLLITMGYMLFLLGMQPIENTLVAKLTPDKVRDSAYGTKFILTFGVGAFAVYLVGWVKEVWSFPAVFVAMAIVSLTTVLSILLLMRVTRKISI</sequence>
<dbReference type="Pfam" id="PF07690">
    <property type="entry name" value="MFS_1"/>
    <property type="match status" value="1"/>
</dbReference>